<sequence length="292" mass="32129">MDLTQLHLPSVQARGLRWDTWTSITGKAMLKLDKDEHQHLALCLLKASPNCHTCKAVMFPFGWGQKGEGGKYYCTSCLPKDLQAALCSSLAKKQSTTSSQSAKVPDQLYALLLAKLATFALVTNEALEAALSYNLRVRSMPEVIKPASDSSSPPPTILPAIDPPLEHEDDSSNLPSTEPQSRSACFTGELLPFQKDRVDFILKCEQTAQFGGCFLFDDMGLGKTGALVIENWRQEVCKWLGTKLSHVVTCPSSKALQDFVNKNECSLDEMHVLCGMRCRTSRMTRPAASNMP</sequence>
<evidence type="ECO:0000313" key="2">
    <source>
        <dbReference type="EMBL" id="ELR17688.1"/>
    </source>
</evidence>
<protein>
    <submittedName>
        <fullName evidence="2">Uncharacterized protein</fullName>
    </submittedName>
</protein>
<dbReference type="VEuPathDB" id="AmoebaDB:ACA1_064750"/>
<dbReference type="GeneID" id="14918198"/>
<reference evidence="2 3" key="1">
    <citation type="journal article" date="2013" name="Genome Biol.">
        <title>Genome of Acanthamoeba castellanii highlights extensive lateral gene transfer and early evolution of tyrosine kinase signaling.</title>
        <authorList>
            <person name="Clarke M."/>
            <person name="Lohan A.J."/>
            <person name="Liu B."/>
            <person name="Lagkouvardos I."/>
            <person name="Roy S."/>
            <person name="Zafar N."/>
            <person name="Bertelli C."/>
            <person name="Schilde C."/>
            <person name="Kianianmomeni A."/>
            <person name="Burglin T.R."/>
            <person name="Frech C."/>
            <person name="Turcotte B."/>
            <person name="Kopec K.O."/>
            <person name="Synnott J.M."/>
            <person name="Choo C."/>
            <person name="Paponov I."/>
            <person name="Finkler A."/>
            <person name="Soon Heng Tan C."/>
            <person name="Hutchins A.P."/>
            <person name="Weinmeier T."/>
            <person name="Rattei T."/>
            <person name="Chu J.S."/>
            <person name="Gimenez G."/>
            <person name="Irimia M."/>
            <person name="Rigden D.J."/>
            <person name="Fitzpatrick D.A."/>
            <person name="Lorenzo-Morales J."/>
            <person name="Bateman A."/>
            <person name="Chiu C.H."/>
            <person name="Tang P."/>
            <person name="Hegemann P."/>
            <person name="Fromm H."/>
            <person name="Raoult D."/>
            <person name="Greub G."/>
            <person name="Miranda-Saavedra D."/>
            <person name="Chen N."/>
            <person name="Nash P."/>
            <person name="Ginger M.L."/>
            <person name="Horn M."/>
            <person name="Schaap P."/>
            <person name="Caler L."/>
            <person name="Loftus B."/>
        </authorList>
    </citation>
    <scope>NUCLEOTIDE SEQUENCE [LARGE SCALE GENOMIC DNA]</scope>
    <source>
        <strain evidence="2 3">Neff</strain>
    </source>
</reference>
<dbReference type="RefSeq" id="XP_004339701.1">
    <property type="nucleotide sequence ID" value="XM_004339653.1"/>
</dbReference>
<evidence type="ECO:0000313" key="3">
    <source>
        <dbReference type="Proteomes" id="UP000011083"/>
    </source>
</evidence>
<dbReference type="EMBL" id="KB007974">
    <property type="protein sequence ID" value="ELR17688.1"/>
    <property type="molecule type" value="Genomic_DNA"/>
</dbReference>
<organism evidence="2 3">
    <name type="scientific">Acanthamoeba castellanii (strain ATCC 30010 / Neff)</name>
    <dbReference type="NCBI Taxonomy" id="1257118"/>
    <lineage>
        <taxon>Eukaryota</taxon>
        <taxon>Amoebozoa</taxon>
        <taxon>Discosea</taxon>
        <taxon>Longamoebia</taxon>
        <taxon>Centramoebida</taxon>
        <taxon>Acanthamoebidae</taxon>
        <taxon>Acanthamoeba</taxon>
    </lineage>
</organism>
<dbReference type="SUPFAM" id="SSF52540">
    <property type="entry name" value="P-loop containing nucleoside triphosphate hydrolases"/>
    <property type="match status" value="1"/>
</dbReference>
<feature type="compositionally biased region" description="Polar residues" evidence="1">
    <location>
        <begin position="172"/>
        <end position="182"/>
    </location>
</feature>
<accession>L8GYS7</accession>
<name>L8GYS7_ACACF</name>
<dbReference type="KEGG" id="acan:ACA1_064750"/>
<dbReference type="InterPro" id="IPR038718">
    <property type="entry name" value="SNF2-like_sf"/>
</dbReference>
<dbReference type="OrthoDB" id="423221at2759"/>
<dbReference type="Proteomes" id="UP000011083">
    <property type="component" value="Unassembled WGS sequence"/>
</dbReference>
<proteinExistence type="predicted"/>
<dbReference type="InterPro" id="IPR027417">
    <property type="entry name" value="P-loop_NTPase"/>
</dbReference>
<dbReference type="AlphaFoldDB" id="L8GYS7"/>
<keyword evidence="3" id="KW-1185">Reference proteome</keyword>
<dbReference type="Gene3D" id="3.40.50.10810">
    <property type="entry name" value="Tandem AAA-ATPase domain"/>
    <property type="match status" value="1"/>
</dbReference>
<evidence type="ECO:0000256" key="1">
    <source>
        <dbReference type="SAM" id="MobiDB-lite"/>
    </source>
</evidence>
<feature type="region of interest" description="Disordered" evidence="1">
    <location>
        <begin position="144"/>
        <end position="182"/>
    </location>
</feature>
<gene>
    <name evidence="2" type="ORF">ACA1_064750</name>
</gene>